<evidence type="ECO:0000313" key="1">
    <source>
        <dbReference type="EMBL" id="MFI1463169.1"/>
    </source>
</evidence>
<evidence type="ECO:0000313" key="2">
    <source>
        <dbReference type="Proteomes" id="UP001611263"/>
    </source>
</evidence>
<name>A0ABW7TQ46_9NOCA</name>
<gene>
    <name evidence="1" type="ORF">ACH4WX_20830</name>
</gene>
<dbReference type="EMBL" id="JBIRUQ010000005">
    <property type="protein sequence ID" value="MFI1463169.1"/>
    <property type="molecule type" value="Genomic_DNA"/>
</dbReference>
<reference evidence="1 2" key="1">
    <citation type="submission" date="2024-10" db="EMBL/GenBank/DDBJ databases">
        <title>The Natural Products Discovery Center: Release of the First 8490 Sequenced Strains for Exploring Actinobacteria Biosynthetic Diversity.</title>
        <authorList>
            <person name="Kalkreuter E."/>
            <person name="Kautsar S.A."/>
            <person name="Yang D."/>
            <person name="Bader C.D."/>
            <person name="Teijaro C.N."/>
            <person name="Fluegel L."/>
            <person name="Davis C.M."/>
            <person name="Simpson J.R."/>
            <person name="Lauterbach L."/>
            <person name="Steele A.D."/>
            <person name="Gui C."/>
            <person name="Meng S."/>
            <person name="Li G."/>
            <person name="Viehrig K."/>
            <person name="Ye F."/>
            <person name="Su P."/>
            <person name="Kiefer A.F."/>
            <person name="Nichols A."/>
            <person name="Cepeda A.J."/>
            <person name="Yan W."/>
            <person name="Fan B."/>
            <person name="Jiang Y."/>
            <person name="Adhikari A."/>
            <person name="Zheng C.-J."/>
            <person name="Schuster L."/>
            <person name="Cowan T.M."/>
            <person name="Smanski M.J."/>
            <person name="Chevrette M.G."/>
            <person name="De Carvalho L.P.S."/>
            <person name="Shen B."/>
        </authorList>
    </citation>
    <scope>NUCLEOTIDE SEQUENCE [LARGE SCALE GENOMIC DNA]</scope>
    <source>
        <strain evidence="1 2">NPDC020568</strain>
    </source>
</reference>
<accession>A0ABW7TQ46</accession>
<dbReference type="Proteomes" id="UP001611263">
    <property type="component" value="Unassembled WGS sequence"/>
</dbReference>
<dbReference type="RefSeq" id="WP_255218544.1">
    <property type="nucleotide sequence ID" value="NZ_JBIRUQ010000005.1"/>
</dbReference>
<sequence>MAATSTGNGIHVQRNLMRYLDERKTNAGRWTAALESYTGPMLLL</sequence>
<keyword evidence="2" id="KW-1185">Reference proteome</keyword>
<organism evidence="1 2">
    <name type="scientific">Nocardia carnea</name>
    <dbReference type="NCBI Taxonomy" id="37328"/>
    <lineage>
        <taxon>Bacteria</taxon>
        <taxon>Bacillati</taxon>
        <taxon>Actinomycetota</taxon>
        <taxon>Actinomycetes</taxon>
        <taxon>Mycobacteriales</taxon>
        <taxon>Nocardiaceae</taxon>
        <taxon>Nocardia</taxon>
    </lineage>
</organism>
<protein>
    <submittedName>
        <fullName evidence="1">Uncharacterized protein</fullName>
    </submittedName>
</protein>
<proteinExistence type="predicted"/>
<comment type="caution">
    <text evidence="1">The sequence shown here is derived from an EMBL/GenBank/DDBJ whole genome shotgun (WGS) entry which is preliminary data.</text>
</comment>
<dbReference type="GeneID" id="93509758"/>